<keyword evidence="5" id="KW-1133">Transmembrane helix</keyword>
<dbReference type="InterPro" id="IPR003400">
    <property type="entry name" value="ExbD"/>
</dbReference>
<evidence type="ECO:0000256" key="5">
    <source>
        <dbReference type="ARBA" id="ARBA00022989"/>
    </source>
</evidence>
<organism evidence="8 9">
    <name type="scientific">Marivirga sericea</name>
    <dbReference type="NCBI Taxonomy" id="1028"/>
    <lineage>
        <taxon>Bacteria</taxon>
        <taxon>Pseudomonadati</taxon>
        <taxon>Bacteroidota</taxon>
        <taxon>Cytophagia</taxon>
        <taxon>Cytophagales</taxon>
        <taxon>Marivirgaceae</taxon>
        <taxon>Marivirga</taxon>
    </lineage>
</organism>
<name>A0A1X7IDN2_9BACT</name>
<evidence type="ECO:0000256" key="7">
    <source>
        <dbReference type="RuleBase" id="RU003879"/>
    </source>
</evidence>
<keyword evidence="7" id="KW-0813">Transport</keyword>
<keyword evidence="4 7" id="KW-0812">Transmembrane</keyword>
<evidence type="ECO:0000256" key="3">
    <source>
        <dbReference type="ARBA" id="ARBA00022475"/>
    </source>
</evidence>
<evidence type="ECO:0000256" key="1">
    <source>
        <dbReference type="ARBA" id="ARBA00004162"/>
    </source>
</evidence>
<keyword evidence="6" id="KW-0472">Membrane</keyword>
<dbReference type="OrthoDB" id="9801500at2"/>
<dbReference type="AlphaFoldDB" id="A0A1X7IDN2"/>
<accession>A0A1X7IDN2</accession>
<keyword evidence="7" id="KW-0653">Protein transport</keyword>
<dbReference type="Proteomes" id="UP000193804">
    <property type="component" value="Unassembled WGS sequence"/>
</dbReference>
<dbReference type="PANTHER" id="PTHR30558:SF3">
    <property type="entry name" value="BIOPOLYMER TRANSPORT PROTEIN EXBD-RELATED"/>
    <property type="match status" value="1"/>
</dbReference>
<proteinExistence type="inferred from homology"/>
<dbReference type="GO" id="GO:0005886">
    <property type="term" value="C:plasma membrane"/>
    <property type="evidence" value="ECO:0007669"/>
    <property type="project" value="UniProtKB-SubCell"/>
</dbReference>
<dbReference type="PANTHER" id="PTHR30558">
    <property type="entry name" value="EXBD MEMBRANE COMPONENT OF PMF-DRIVEN MACROMOLECULE IMPORT SYSTEM"/>
    <property type="match status" value="1"/>
</dbReference>
<evidence type="ECO:0000256" key="2">
    <source>
        <dbReference type="ARBA" id="ARBA00005811"/>
    </source>
</evidence>
<keyword evidence="9" id="KW-1185">Reference proteome</keyword>
<protein>
    <submittedName>
        <fullName evidence="8">Biopolymer transport protein ExbD</fullName>
    </submittedName>
</protein>
<keyword evidence="3" id="KW-1003">Cell membrane</keyword>
<dbReference type="EMBL" id="FXAW01000001">
    <property type="protein sequence ID" value="SMG12376.1"/>
    <property type="molecule type" value="Genomic_DNA"/>
</dbReference>
<sequence length="188" mass="20839">MARSKGRSKAEVNAGSMADIAFLLLIFFLVTTTIASDKGLTLTLPPEPDDAEQIDVKIKDRNLFKVAINSADRLLVEGERLDDYTQIKEMLIEHVLNPSQNPELSESPQDAIVSFKTDRGTSYEIYINVLDQLQGAYYQIYAERAGVTAEEFRGLNLKDPKEKAIYERGKGDIPMAISIAEPTNIGGN</sequence>
<dbReference type="GO" id="GO:0015031">
    <property type="term" value="P:protein transport"/>
    <property type="evidence" value="ECO:0007669"/>
    <property type="project" value="UniProtKB-KW"/>
</dbReference>
<comment type="similarity">
    <text evidence="2 7">Belongs to the ExbD/TolR family.</text>
</comment>
<evidence type="ECO:0000256" key="4">
    <source>
        <dbReference type="ARBA" id="ARBA00022692"/>
    </source>
</evidence>
<evidence type="ECO:0000313" key="9">
    <source>
        <dbReference type="Proteomes" id="UP000193804"/>
    </source>
</evidence>
<reference evidence="9" key="1">
    <citation type="submission" date="2017-04" db="EMBL/GenBank/DDBJ databases">
        <authorList>
            <person name="Varghese N."/>
            <person name="Submissions S."/>
        </authorList>
    </citation>
    <scope>NUCLEOTIDE SEQUENCE [LARGE SCALE GENOMIC DNA]</scope>
    <source>
        <strain evidence="9">DSM 4125</strain>
    </source>
</reference>
<evidence type="ECO:0000256" key="6">
    <source>
        <dbReference type="ARBA" id="ARBA00023136"/>
    </source>
</evidence>
<dbReference type="Pfam" id="PF02472">
    <property type="entry name" value="ExbD"/>
    <property type="match status" value="1"/>
</dbReference>
<gene>
    <name evidence="8" type="ORF">SAMN05661096_00498</name>
</gene>
<evidence type="ECO:0000313" key="8">
    <source>
        <dbReference type="EMBL" id="SMG12376.1"/>
    </source>
</evidence>
<comment type="subcellular location">
    <subcellularLocation>
        <location evidence="1">Cell membrane</location>
        <topology evidence="1">Single-pass membrane protein</topology>
    </subcellularLocation>
    <subcellularLocation>
        <location evidence="7">Cell membrane</location>
        <topology evidence="7">Single-pass type II membrane protein</topology>
    </subcellularLocation>
</comment>
<dbReference type="GO" id="GO:0022857">
    <property type="term" value="F:transmembrane transporter activity"/>
    <property type="evidence" value="ECO:0007669"/>
    <property type="project" value="InterPro"/>
</dbReference>
<dbReference type="STRING" id="1028.SAMN05661096_00498"/>
<dbReference type="RefSeq" id="WP_085515501.1">
    <property type="nucleotide sequence ID" value="NZ_FXAW01000001.1"/>
</dbReference>